<organism evidence="8 9">
    <name type="scientific">Pelagibaculum spongiae</name>
    <dbReference type="NCBI Taxonomy" id="2080658"/>
    <lineage>
        <taxon>Bacteria</taxon>
        <taxon>Pseudomonadati</taxon>
        <taxon>Pseudomonadota</taxon>
        <taxon>Gammaproteobacteria</taxon>
        <taxon>Oceanospirillales</taxon>
        <taxon>Pelagibaculum</taxon>
    </lineage>
</organism>
<feature type="binding site" evidence="6">
    <location>
        <position position="63"/>
    </location>
    <ligand>
        <name>[4Fe-4S] cluster</name>
        <dbReference type="ChEBI" id="CHEBI:49883"/>
        <label>2</label>
    </ligand>
</feature>
<evidence type="ECO:0000259" key="7">
    <source>
        <dbReference type="PROSITE" id="PS51379"/>
    </source>
</evidence>
<comment type="caution">
    <text evidence="8">The sequence shown here is derived from an EMBL/GenBank/DDBJ whole genome shotgun (WGS) entry which is preliminary data.</text>
</comment>
<feature type="binding site" evidence="6">
    <location>
        <position position="73"/>
    </location>
    <ligand>
        <name>[4Fe-4S] cluster</name>
        <dbReference type="ChEBI" id="CHEBI:49883"/>
        <label>2</label>
    </ligand>
</feature>
<dbReference type="GO" id="GO:0005737">
    <property type="term" value="C:cytoplasm"/>
    <property type="evidence" value="ECO:0007669"/>
    <property type="project" value="UniProtKB-SubCell"/>
</dbReference>
<comment type="subunit">
    <text evidence="6">Interacts with the cytoplasmic NapA precursor.</text>
</comment>
<evidence type="ECO:0000256" key="6">
    <source>
        <dbReference type="HAMAP-Rule" id="MF_02201"/>
    </source>
</evidence>
<comment type="cofactor">
    <cofactor evidence="6">
        <name>[4Fe-4S] cluster</name>
        <dbReference type="ChEBI" id="CHEBI:49883"/>
    </cofactor>
</comment>
<dbReference type="Pfam" id="PF00037">
    <property type="entry name" value="Fer4"/>
    <property type="match status" value="1"/>
</dbReference>
<feature type="domain" description="4Fe-4S ferredoxin-type" evidence="7">
    <location>
        <begin position="20"/>
        <end position="51"/>
    </location>
</feature>
<feature type="binding site" evidence="6">
    <location>
        <position position="37"/>
    </location>
    <ligand>
        <name>[4Fe-4S] cluster</name>
        <dbReference type="ChEBI" id="CHEBI:49883"/>
        <label>1</label>
    </ligand>
</feature>
<keyword evidence="2 6" id="KW-0479">Metal-binding</keyword>
<dbReference type="PROSITE" id="PS51379">
    <property type="entry name" value="4FE4S_FER_2"/>
    <property type="match status" value="3"/>
</dbReference>
<keyword evidence="3 6" id="KW-0677">Repeat</keyword>
<protein>
    <recommendedName>
        <fullName evidence="6">Ferredoxin-type protein NapF</fullName>
    </recommendedName>
</protein>
<feature type="binding site" evidence="6">
    <location>
        <position position="66"/>
    </location>
    <ligand>
        <name>[4Fe-4S] cluster</name>
        <dbReference type="ChEBI" id="CHEBI:49883"/>
        <label>2</label>
    </ligand>
</feature>
<dbReference type="EMBL" id="QDDL01000004">
    <property type="protein sequence ID" value="PVZ68984.1"/>
    <property type="molecule type" value="Genomic_DNA"/>
</dbReference>
<feature type="binding site" evidence="6">
    <location>
        <position position="69"/>
    </location>
    <ligand>
        <name>[4Fe-4S] cluster</name>
        <dbReference type="ChEBI" id="CHEBI:49883"/>
        <label>2</label>
    </ligand>
</feature>
<dbReference type="GO" id="GO:0051539">
    <property type="term" value="F:4 iron, 4 sulfur cluster binding"/>
    <property type="evidence" value="ECO:0007669"/>
    <property type="project" value="UniProtKB-UniRule"/>
</dbReference>
<evidence type="ECO:0000313" key="9">
    <source>
        <dbReference type="Proteomes" id="UP000244906"/>
    </source>
</evidence>
<reference evidence="8 9" key="1">
    <citation type="submission" date="2018-04" db="EMBL/GenBank/DDBJ databases">
        <title>Thalassorhabdus spongiae gen. nov., sp. nov., isolated from a marine sponge in South-West Iceland.</title>
        <authorList>
            <person name="Knobloch S."/>
            <person name="Daussin A."/>
            <person name="Johannsson R."/>
            <person name="Marteinsson V.T."/>
        </authorList>
    </citation>
    <scope>NUCLEOTIDE SEQUENCE [LARGE SCALE GENOMIC DNA]</scope>
    <source>
        <strain evidence="8 9">Hp12</strain>
    </source>
</reference>
<feature type="domain" description="4Fe-4S ferredoxin-type" evidence="7">
    <location>
        <begin position="52"/>
        <end position="83"/>
    </location>
</feature>
<dbReference type="InterPro" id="IPR050572">
    <property type="entry name" value="Fe-S_Ferredoxin"/>
</dbReference>
<keyword evidence="9" id="KW-1185">Reference proteome</keyword>
<dbReference type="PANTHER" id="PTHR43687:SF1">
    <property type="entry name" value="FERREDOXIN III"/>
    <property type="match status" value="1"/>
</dbReference>
<dbReference type="GO" id="GO:0046872">
    <property type="term" value="F:metal ion binding"/>
    <property type="evidence" value="ECO:0007669"/>
    <property type="project" value="UniProtKB-KW"/>
</dbReference>
<feature type="domain" description="4Fe-4S ferredoxin-type" evidence="7">
    <location>
        <begin position="127"/>
        <end position="156"/>
    </location>
</feature>
<proteinExistence type="inferred from homology"/>
<dbReference type="Gene3D" id="3.30.70.20">
    <property type="match status" value="2"/>
</dbReference>
<evidence type="ECO:0000256" key="2">
    <source>
        <dbReference type="ARBA" id="ARBA00022723"/>
    </source>
</evidence>
<accession>A0A2V1GXI9</accession>
<dbReference type="Pfam" id="PF12838">
    <property type="entry name" value="Fer4_7"/>
    <property type="match status" value="1"/>
</dbReference>
<dbReference type="OrthoDB" id="9808559at2"/>
<dbReference type="SUPFAM" id="SSF46548">
    <property type="entry name" value="alpha-helical ferredoxin"/>
    <property type="match status" value="1"/>
</dbReference>
<dbReference type="Proteomes" id="UP000244906">
    <property type="component" value="Unassembled WGS sequence"/>
</dbReference>
<name>A0A2V1GXI9_9GAMM</name>
<feature type="binding site" evidence="6">
    <location>
        <position position="31"/>
    </location>
    <ligand>
        <name>[4Fe-4S] cluster</name>
        <dbReference type="ChEBI" id="CHEBI:49883"/>
        <label>1</label>
    </ligand>
</feature>
<dbReference type="CDD" id="cd10564">
    <property type="entry name" value="NapF_like"/>
    <property type="match status" value="1"/>
</dbReference>
<comment type="function">
    <text evidence="6">Could be involved in the maturation of NapA, the catalytic subunit of the periplasmic nitrate reductase, before its export into the periplasm.</text>
</comment>
<keyword evidence="1 6" id="KW-0004">4Fe-4S</keyword>
<gene>
    <name evidence="6 8" type="primary">napF</name>
    <name evidence="8" type="ORF">DC094_12120</name>
</gene>
<feature type="binding site" evidence="6">
    <location>
        <position position="136"/>
    </location>
    <ligand>
        <name>[4Fe-4S] cluster</name>
        <dbReference type="ChEBI" id="CHEBI:49883"/>
        <label>3</label>
    </ligand>
</feature>
<feature type="binding site" evidence="6">
    <location>
        <position position="142"/>
    </location>
    <ligand>
        <name>[4Fe-4S] cluster</name>
        <dbReference type="ChEBI" id="CHEBI:49883"/>
        <label>3</label>
    </ligand>
</feature>
<dbReference type="NCBIfam" id="TIGR00402">
    <property type="entry name" value="napF"/>
    <property type="match status" value="1"/>
</dbReference>
<keyword evidence="4 6" id="KW-0408">Iron</keyword>
<evidence type="ECO:0000256" key="5">
    <source>
        <dbReference type="ARBA" id="ARBA00023014"/>
    </source>
</evidence>
<feature type="binding site" evidence="6">
    <location>
        <position position="34"/>
    </location>
    <ligand>
        <name>[4Fe-4S] cluster</name>
        <dbReference type="ChEBI" id="CHEBI:49883"/>
        <label>1</label>
    </ligand>
</feature>
<evidence type="ECO:0000256" key="4">
    <source>
        <dbReference type="ARBA" id="ARBA00023004"/>
    </source>
</evidence>
<dbReference type="AlphaFoldDB" id="A0A2V1GXI9"/>
<feature type="binding site" evidence="6">
    <location>
        <position position="41"/>
    </location>
    <ligand>
        <name>[4Fe-4S] cluster</name>
        <dbReference type="ChEBI" id="CHEBI:49883"/>
        <label>1</label>
    </ligand>
</feature>
<evidence type="ECO:0000256" key="1">
    <source>
        <dbReference type="ARBA" id="ARBA00022485"/>
    </source>
</evidence>
<comment type="subcellular location">
    <subcellularLocation>
        <location evidence="6">Cytoplasm</location>
    </subcellularLocation>
</comment>
<feature type="binding site" evidence="6">
    <location>
        <position position="139"/>
    </location>
    <ligand>
        <name>[4Fe-4S] cluster</name>
        <dbReference type="ChEBI" id="CHEBI:49883"/>
        <label>3</label>
    </ligand>
</feature>
<dbReference type="InterPro" id="IPR004496">
    <property type="entry name" value="NapF"/>
</dbReference>
<evidence type="ECO:0000256" key="3">
    <source>
        <dbReference type="ARBA" id="ARBA00022737"/>
    </source>
</evidence>
<comment type="similarity">
    <text evidence="6">Belongs to the NapF family.</text>
</comment>
<dbReference type="HAMAP" id="MF_02201">
    <property type="entry name" value="NapF"/>
    <property type="match status" value="1"/>
</dbReference>
<dbReference type="InterPro" id="IPR017896">
    <property type="entry name" value="4Fe4S_Fe-S-bd"/>
</dbReference>
<keyword evidence="5 6" id="KW-0411">Iron-sulfur</keyword>
<dbReference type="InterPro" id="IPR017900">
    <property type="entry name" value="4Fe4S_Fe_S_CS"/>
</dbReference>
<dbReference type="PROSITE" id="PS00198">
    <property type="entry name" value="4FE4S_FER_1"/>
    <property type="match status" value="2"/>
</dbReference>
<evidence type="ECO:0000313" key="8">
    <source>
        <dbReference type="EMBL" id="PVZ68984.1"/>
    </source>
</evidence>
<dbReference type="PANTHER" id="PTHR43687">
    <property type="entry name" value="ADENYLYLSULFATE REDUCTASE, BETA SUBUNIT"/>
    <property type="match status" value="1"/>
</dbReference>
<sequence length="161" mass="17446">MSLNRRGFMTGRFREATIRPPWATDKFTDQCTRCGDCLKACPEKILIPGSGGFPEVNFSSGECTFCEACVDVCQEAALVKQPEQKPWLHYAKIGEDCLPRRGVICRSCSECCESAAIQFSWAESGVALPQLDPSLCNGCGACVSACPVNVITISSQGVEHE</sequence>
<keyword evidence="6" id="KW-0963">Cytoplasm</keyword>
<feature type="binding site" evidence="6">
    <location>
        <position position="146"/>
    </location>
    <ligand>
        <name>[4Fe-4S] cluster</name>
        <dbReference type="ChEBI" id="CHEBI:49883"/>
        <label>3</label>
    </ligand>
</feature>